<dbReference type="AlphaFoldDB" id="A0A502GSN9"/>
<dbReference type="Proteomes" id="UP000317663">
    <property type="component" value="Unassembled WGS sequence"/>
</dbReference>
<evidence type="ECO:0000313" key="2">
    <source>
        <dbReference type="Proteomes" id="UP000317663"/>
    </source>
</evidence>
<sequence length="74" mass="8302">MQAFINNGCQITHHCANRSRAAYISHVLASQRDERPSLAPAAGKEKKEQKWRLQPIFAHLSNIVDLSGNSQITF</sequence>
<proteinExistence type="predicted"/>
<gene>
    <name evidence="1" type="ORF">EAH77_01135</name>
</gene>
<name>A0A502GSN9_9GAMM</name>
<protein>
    <submittedName>
        <fullName evidence="1">Uncharacterized protein</fullName>
    </submittedName>
</protein>
<keyword evidence="2" id="KW-1185">Reference proteome</keyword>
<dbReference type="EMBL" id="RCZD01000001">
    <property type="protein sequence ID" value="TPG64884.1"/>
    <property type="molecule type" value="Genomic_DNA"/>
</dbReference>
<reference evidence="1 2" key="1">
    <citation type="journal article" date="2019" name="Environ. Microbiol.">
        <title>Species interactions and distinct microbial communities in high Arctic permafrost affected cryosols are associated with the CH4 and CO2 gas fluxes.</title>
        <authorList>
            <person name="Altshuler I."/>
            <person name="Hamel J."/>
            <person name="Turney S."/>
            <person name="Magnuson E."/>
            <person name="Levesque R."/>
            <person name="Greer C."/>
            <person name="Whyte L.G."/>
        </authorList>
    </citation>
    <scope>NUCLEOTIDE SEQUENCE [LARGE SCALE GENOMIC DNA]</scope>
    <source>
        <strain evidence="1 2">E4</strain>
    </source>
</reference>
<evidence type="ECO:0000313" key="1">
    <source>
        <dbReference type="EMBL" id="TPG64884.1"/>
    </source>
</evidence>
<organism evidence="1 2">
    <name type="scientific">Ewingella americana</name>
    <dbReference type="NCBI Taxonomy" id="41202"/>
    <lineage>
        <taxon>Bacteria</taxon>
        <taxon>Pseudomonadati</taxon>
        <taxon>Pseudomonadota</taxon>
        <taxon>Gammaproteobacteria</taxon>
        <taxon>Enterobacterales</taxon>
        <taxon>Yersiniaceae</taxon>
        <taxon>Ewingella</taxon>
    </lineage>
</organism>
<accession>A0A502GSN9</accession>
<comment type="caution">
    <text evidence="1">The sequence shown here is derived from an EMBL/GenBank/DDBJ whole genome shotgun (WGS) entry which is preliminary data.</text>
</comment>